<organism evidence="1 2">
    <name type="scientific">Candidatus Enterococcus myersii</name>
    <dbReference type="NCBI Taxonomy" id="2815322"/>
    <lineage>
        <taxon>Bacteria</taxon>
        <taxon>Bacillati</taxon>
        <taxon>Bacillota</taxon>
        <taxon>Bacilli</taxon>
        <taxon>Lactobacillales</taxon>
        <taxon>Enterococcaceae</taxon>
        <taxon>Enterococcus</taxon>
    </lineage>
</organism>
<dbReference type="RefSeq" id="WP_206904358.1">
    <property type="nucleotide sequence ID" value="NZ_JAFLVT010000017.1"/>
</dbReference>
<accession>A0ABS3HBT1</accession>
<dbReference type="Proteomes" id="UP000664256">
    <property type="component" value="Unassembled WGS sequence"/>
</dbReference>
<evidence type="ECO:0000313" key="2">
    <source>
        <dbReference type="Proteomes" id="UP000664256"/>
    </source>
</evidence>
<name>A0ABS3HBT1_9ENTE</name>
<gene>
    <name evidence="1" type="ORF">JZO76_11075</name>
</gene>
<dbReference type="EMBL" id="JAFLVT010000017">
    <property type="protein sequence ID" value="MBO0450063.1"/>
    <property type="molecule type" value="Genomic_DNA"/>
</dbReference>
<proteinExistence type="predicted"/>
<evidence type="ECO:0008006" key="3">
    <source>
        <dbReference type="Google" id="ProtNLM"/>
    </source>
</evidence>
<dbReference type="Pfam" id="PF10786">
    <property type="entry name" value="HI_0552"/>
    <property type="match status" value="1"/>
</dbReference>
<keyword evidence="2" id="KW-1185">Reference proteome</keyword>
<sequence>MQLDIADFEVLARDNYTFKHLKVTYSVAELEEIKYEYKKHWQKWKELNLTVATNLPKDFGITKPKIESWTNGWNLRNHFWCAYRSESRQRENACLAVLLNKKQYQIYLMFQHYKSSERSGSVAAYNDLLQEIAIWSQKIDITDYYIWPQVEHELDDHLALKDYLASEKLQTEFQAKLAGKTFQIGKLLMKAKYPQIEDKTVATLKELMPLYQALG</sequence>
<comment type="caution">
    <text evidence="1">The sequence shown here is derived from an EMBL/GenBank/DDBJ whole genome shotgun (WGS) entry which is preliminary data.</text>
</comment>
<protein>
    <recommendedName>
        <fullName evidence="3">Glucose-6-phosphate 1-dehydrogenase</fullName>
    </recommendedName>
</protein>
<dbReference type="InterPro" id="IPR019722">
    <property type="entry name" value="HI_0552_fam"/>
</dbReference>
<reference evidence="1 2" key="1">
    <citation type="submission" date="2021-03" db="EMBL/GenBank/DDBJ databases">
        <title>Enterococcal diversity collection.</title>
        <authorList>
            <person name="Gilmore M.S."/>
            <person name="Schwartzman J."/>
            <person name="Van Tyne D."/>
            <person name="Martin M."/>
            <person name="Earl A.M."/>
            <person name="Manson A.L."/>
            <person name="Straub T."/>
            <person name="Salamzade R."/>
            <person name="Saavedra J."/>
            <person name="Lebreton F."/>
            <person name="Prichula J."/>
            <person name="Schaufler K."/>
            <person name="Gaca A."/>
            <person name="Sgardioli B."/>
            <person name="Wagenaar J."/>
            <person name="Strong T."/>
        </authorList>
    </citation>
    <scope>NUCLEOTIDE SEQUENCE [LARGE SCALE GENOMIC DNA]</scope>
    <source>
        <strain evidence="1 2">MJM12</strain>
    </source>
</reference>
<evidence type="ECO:0000313" key="1">
    <source>
        <dbReference type="EMBL" id="MBO0450063.1"/>
    </source>
</evidence>